<feature type="region of interest" description="Disordered" evidence="1">
    <location>
        <begin position="37"/>
        <end position="57"/>
    </location>
</feature>
<evidence type="ECO:0000313" key="2">
    <source>
        <dbReference type="EMBL" id="PSN58539.1"/>
    </source>
</evidence>
<keyword evidence="3" id="KW-1185">Reference proteome</keyword>
<sequence>MGRSVGPPLYQLLAHSANTSRPRPYARLAEVQSARELGQPLATDGGRSCQKITMAEA</sequence>
<reference evidence="2 3" key="1">
    <citation type="journal article" date="2018" name="Front. Microbiol.">
        <title>Genome-Wide Analysis of Corynespora cassiicola Leaf Fall Disease Putative Effectors.</title>
        <authorList>
            <person name="Lopez D."/>
            <person name="Ribeiro S."/>
            <person name="Label P."/>
            <person name="Fumanal B."/>
            <person name="Venisse J.S."/>
            <person name="Kohler A."/>
            <person name="de Oliveira R.R."/>
            <person name="Labutti K."/>
            <person name="Lipzen A."/>
            <person name="Lail K."/>
            <person name="Bauer D."/>
            <person name="Ohm R.A."/>
            <person name="Barry K.W."/>
            <person name="Spatafora J."/>
            <person name="Grigoriev I.V."/>
            <person name="Martin F.M."/>
            <person name="Pujade-Renaud V."/>
        </authorList>
    </citation>
    <scope>NUCLEOTIDE SEQUENCE [LARGE SCALE GENOMIC DNA]</scope>
    <source>
        <strain evidence="2 3">Philippines</strain>
    </source>
</reference>
<organism evidence="2 3">
    <name type="scientific">Corynespora cassiicola Philippines</name>
    <dbReference type="NCBI Taxonomy" id="1448308"/>
    <lineage>
        <taxon>Eukaryota</taxon>
        <taxon>Fungi</taxon>
        <taxon>Dikarya</taxon>
        <taxon>Ascomycota</taxon>
        <taxon>Pezizomycotina</taxon>
        <taxon>Dothideomycetes</taxon>
        <taxon>Pleosporomycetidae</taxon>
        <taxon>Pleosporales</taxon>
        <taxon>Corynesporascaceae</taxon>
        <taxon>Corynespora</taxon>
    </lineage>
</organism>
<dbReference type="AlphaFoldDB" id="A0A2T2MZJ2"/>
<dbReference type="EMBL" id="KZ678324">
    <property type="protein sequence ID" value="PSN58539.1"/>
    <property type="molecule type" value="Genomic_DNA"/>
</dbReference>
<name>A0A2T2MZJ2_CORCC</name>
<dbReference type="Proteomes" id="UP000240883">
    <property type="component" value="Unassembled WGS sequence"/>
</dbReference>
<protein>
    <submittedName>
        <fullName evidence="2">Uncharacterized protein</fullName>
    </submittedName>
</protein>
<evidence type="ECO:0000313" key="3">
    <source>
        <dbReference type="Proteomes" id="UP000240883"/>
    </source>
</evidence>
<gene>
    <name evidence="2" type="ORF">BS50DRAFT_580661</name>
</gene>
<evidence type="ECO:0000256" key="1">
    <source>
        <dbReference type="SAM" id="MobiDB-lite"/>
    </source>
</evidence>
<accession>A0A2T2MZJ2</accession>
<proteinExistence type="predicted"/>